<dbReference type="InterPro" id="IPR050922">
    <property type="entry name" value="LytR/CpsA/Psr_CW_biosynth"/>
</dbReference>
<proteinExistence type="inferred from homology"/>
<gene>
    <name evidence="5" type="ORF">EPD65_04000</name>
</gene>
<feature type="transmembrane region" description="Helical" evidence="3">
    <location>
        <begin position="20"/>
        <end position="43"/>
    </location>
</feature>
<dbReference type="Gene3D" id="3.40.630.190">
    <property type="entry name" value="LCP protein"/>
    <property type="match status" value="1"/>
</dbReference>
<evidence type="ECO:0000313" key="6">
    <source>
        <dbReference type="Proteomes" id="UP000295453"/>
    </source>
</evidence>
<keyword evidence="3" id="KW-0472">Membrane</keyword>
<dbReference type="OrthoDB" id="9782542at2"/>
<dbReference type="Pfam" id="PF03816">
    <property type="entry name" value="LytR_cpsA_psr"/>
    <property type="match status" value="1"/>
</dbReference>
<dbReference type="Proteomes" id="UP000295453">
    <property type="component" value="Unassembled WGS sequence"/>
</dbReference>
<keyword evidence="3" id="KW-0812">Transmembrane</keyword>
<feature type="compositionally biased region" description="Low complexity" evidence="2">
    <location>
        <begin position="362"/>
        <end position="374"/>
    </location>
</feature>
<reference evidence="5 6" key="1">
    <citation type="submission" date="2019-03" db="EMBL/GenBank/DDBJ databases">
        <authorList>
            <person name="Kim M.K.M."/>
        </authorList>
    </citation>
    <scope>NUCLEOTIDE SEQUENCE [LARGE SCALE GENOMIC DNA]</scope>
    <source>
        <strain evidence="5 6">18JY15-6</strain>
    </source>
</reference>
<evidence type="ECO:0000259" key="4">
    <source>
        <dbReference type="Pfam" id="PF03816"/>
    </source>
</evidence>
<dbReference type="AlphaFoldDB" id="A0A4R1CGB1"/>
<dbReference type="PANTHER" id="PTHR33392">
    <property type="entry name" value="POLYISOPRENYL-TEICHOIC ACID--PEPTIDOGLYCAN TEICHOIC ACID TRANSFERASE TAGU"/>
    <property type="match status" value="1"/>
</dbReference>
<dbReference type="NCBIfam" id="TIGR00350">
    <property type="entry name" value="lytR_cpsA_psr"/>
    <property type="match status" value="1"/>
</dbReference>
<evidence type="ECO:0000256" key="3">
    <source>
        <dbReference type="SAM" id="Phobius"/>
    </source>
</evidence>
<comment type="caution">
    <text evidence="5">The sequence shown here is derived from an EMBL/GenBank/DDBJ whole genome shotgun (WGS) entry which is preliminary data.</text>
</comment>
<evidence type="ECO:0000256" key="2">
    <source>
        <dbReference type="SAM" id="MobiDB-lite"/>
    </source>
</evidence>
<sequence length="394" mass="42694">MSQLSAARHRAAASRQHHVLRIFGYCLLALTVGMTLFVCFTYRTLNANLHVVDLDGLLSNRPAKVNTGPKGPLNILVMGSDSRDGKGNNIDGLTNEGQRSDTTIIVHLSADRKHAYGVSLPRDAMVQRPDCKKRNGDTIPGGFDMFNAAFSYGGPTCTMQQVEQLTGIRIDDFVVVDFGGFKDMVDAVHGVKICVPEDVDDTVGNIHLKAGTRVVKGNEALDYVRVRHGISANGDIGRMKRQQVFIASMINKVMSKGTLTNPVRLINFLKAATKSLTVDKGLGDLKKIADLGLQFKGISLDDIKFITVPFEEYPPDHNRLQWTSDADNLWRKIRNDQPLSKKLSSDAVSAGDEGGKGDKGKPSSSASPSSSPGANSTTDDASHEEIARENGLCT</sequence>
<accession>A0A4R1CGB1</accession>
<keyword evidence="6" id="KW-1185">Reference proteome</keyword>
<keyword evidence="3" id="KW-1133">Transmembrane helix</keyword>
<dbReference type="InterPro" id="IPR004474">
    <property type="entry name" value="LytR_CpsA_psr"/>
</dbReference>
<organism evidence="5 6">
    <name type="scientific">Nocardioides jejuensis</name>
    <dbReference type="NCBI Taxonomy" id="2502782"/>
    <lineage>
        <taxon>Bacteria</taxon>
        <taxon>Bacillati</taxon>
        <taxon>Actinomycetota</taxon>
        <taxon>Actinomycetes</taxon>
        <taxon>Propionibacteriales</taxon>
        <taxon>Nocardioidaceae</taxon>
        <taxon>Nocardioides</taxon>
    </lineage>
</organism>
<dbReference type="PANTHER" id="PTHR33392:SF6">
    <property type="entry name" value="POLYISOPRENYL-TEICHOIC ACID--PEPTIDOGLYCAN TEICHOIC ACID TRANSFERASE TAGU"/>
    <property type="match status" value="1"/>
</dbReference>
<dbReference type="RefSeq" id="WP_131581873.1">
    <property type="nucleotide sequence ID" value="NZ_SJZJ01000004.1"/>
</dbReference>
<protein>
    <submittedName>
        <fullName evidence="5">LytR family transcriptional regulator</fullName>
    </submittedName>
</protein>
<evidence type="ECO:0000256" key="1">
    <source>
        <dbReference type="ARBA" id="ARBA00006068"/>
    </source>
</evidence>
<name>A0A4R1CGB1_9ACTN</name>
<feature type="region of interest" description="Disordered" evidence="2">
    <location>
        <begin position="341"/>
        <end position="394"/>
    </location>
</feature>
<dbReference type="EMBL" id="SJZJ01000004">
    <property type="protein sequence ID" value="TCJ30373.1"/>
    <property type="molecule type" value="Genomic_DNA"/>
</dbReference>
<evidence type="ECO:0000313" key="5">
    <source>
        <dbReference type="EMBL" id="TCJ30373.1"/>
    </source>
</evidence>
<comment type="similarity">
    <text evidence="1">Belongs to the LytR/CpsA/Psr (LCP) family.</text>
</comment>
<feature type="domain" description="Cell envelope-related transcriptional attenuator" evidence="4">
    <location>
        <begin position="99"/>
        <end position="254"/>
    </location>
</feature>